<sequence>MLFASDHAENHRTTGQETGFDDQSFFDFDLIPFFAALRLFAWADDTQRGQPWA</sequence>
<protein>
    <submittedName>
        <fullName evidence="1">Uncharacterized protein</fullName>
    </submittedName>
</protein>
<reference evidence="1 2" key="1">
    <citation type="submission" date="2017-07" db="EMBL/GenBank/DDBJ databases">
        <title>Genome Sequence of Antarctobacter heliothermus Strain SMS3 Isolated from a culture of the Diatom Skeletonema marinoi.</title>
        <authorList>
            <person name="Topel M."/>
            <person name="Pinder M.I.M."/>
            <person name="Johansson O.N."/>
            <person name="Kourtchenko O."/>
            <person name="Godhe A."/>
            <person name="Clarke A.K."/>
        </authorList>
    </citation>
    <scope>NUCLEOTIDE SEQUENCE [LARGE SCALE GENOMIC DNA]</scope>
    <source>
        <strain evidence="1 2">SMS3</strain>
    </source>
</reference>
<gene>
    <name evidence="1" type="ORF">ANTHELSMS3_03753</name>
</gene>
<dbReference type="RefSeq" id="WP_157733568.1">
    <property type="nucleotide sequence ID" value="NZ_CP022540.1"/>
</dbReference>
<name>A0A222E850_9RHOB</name>
<organism evidence="1 2">
    <name type="scientific">Antarctobacter heliothermus</name>
    <dbReference type="NCBI Taxonomy" id="74033"/>
    <lineage>
        <taxon>Bacteria</taxon>
        <taxon>Pseudomonadati</taxon>
        <taxon>Pseudomonadota</taxon>
        <taxon>Alphaproteobacteria</taxon>
        <taxon>Rhodobacterales</taxon>
        <taxon>Roseobacteraceae</taxon>
        <taxon>Antarctobacter</taxon>
    </lineage>
</organism>
<evidence type="ECO:0000313" key="1">
    <source>
        <dbReference type="EMBL" id="ASP22375.1"/>
    </source>
</evidence>
<evidence type="ECO:0000313" key="2">
    <source>
        <dbReference type="Proteomes" id="UP000203589"/>
    </source>
</evidence>
<keyword evidence="2" id="KW-1185">Reference proteome</keyword>
<dbReference type="AlphaFoldDB" id="A0A222E850"/>
<proteinExistence type="predicted"/>
<dbReference type="KEGG" id="aht:ANTHELSMS3_03753"/>
<accession>A0A222E850</accession>
<dbReference type="Proteomes" id="UP000203589">
    <property type="component" value="Chromosome"/>
</dbReference>
<dbReference type="EMBL" id="CP022540">
    <property type="protein sequence ID" value="ASP22375.1"/>
    <property type="molecule type" value="Genomic_DNA"/>
</dbReference>